<protein>
    <submittedName>
        <fullName evidence="1">Uncharacterized protein</fullName>
    </submittedName>
</protein>
<dbReference type="EMBL" id="UZAN01006896">
    <property type="protein sequence ID" value="VDP35871.1"/>
    <property type="molecule type" value="Genomic_DNA"/>
</dbReference>
<organism evidence="1 2">
    <name type="scientific">Echinostoma caproni</name>
    <dbReference type="NCBI Taxonomy" id="27848"/>
    <lineage>
        <taxon>Eukaryota</taxon>
        <taxon>Metazoa</taxon>
        <taxon>Spiralia</taxon>
        <taxon>Lophotrochozoa</taxon>
        <taxon>Platyhelminthes</taxon>
        <taxon>Trematoda</taxon>
        <taxon>Digenea</taxon>
        <taxon>Plagiorchiida</taxon>
        <taxon>Echinostomata</taxon>
        <taxon>Echinostomatoidea</taxon>
        <taxon>Echinostomatidae</taxon>
        <taxon>Echinostoma</taxon>
    </lineage>
</organism>
<reference evidence="1 2" key="1">
    <citation type="submission" date="2018-11" db="EMBL/GenBank/DDBJ databases">
        <authorList>
            <consortium name="Pathogen Informatics"/>
        </authorList>
    </citation>
    <scope>NUCLEOTIDE SEQUENCE [LARGE SCALE GENOMIC DNA]</scope>
    <source>
        <strain evidence="1 2">Egypt</strain>
    </source>
</reference>
<keyword evidence="2" id="KW-1185">Reference proteome</keyword>
<sequence length="146" mass="16350">MDRVTKIANEICKEDSSDHAADASCTTGIKRKLDKVNSPFPMPQPGSADAFDRTQLLLNFEQMVFEHIPLPPELEEKNKSSKPECSGFVASKVRWAPSVCVFAQPIFSRTNGSNSTEVLFHKLLFSTMVVIKRFTLLLLTCSRLML</sequence>
<proteinExistence type="predicted"/>
<evidence type="ECO:0000313" key="2">
    <source>
        <dbReference type="Proteomes" id="UP000272942"/>
    </source>
</evidence>
<accession>A0A3P8CUS7</accession>
<gene>
    <name evidence="1" type="ORF">ECPE_LOCUS1271</name>
</gene>
<dbReference type="Proteomes" id="UP000272942">
    <property type="component" value="Unassembled WGS sequence"/>
</dbReference>
<dbReference type="OrthoDB" id="206335at2759"/>
<dbReference type="AlphaFoldDB" id="A0A3P8CUS7"/>
<evidence type="ECO:0000313" key="1">
    <source>
        <dbReference type="EMBL" id="VDP35871.1"/>
    </source>
</evidence>
<name>A0A3P8CUS7_9TREM</name>